<reference evidence="1 2" key="1">
    <citation type="submission" date="2018-01" db="EMBL/GenBank/DDBJ databases">
        <authorList>
            <person name="Gaut B.S."/>
            <person name="Morton B.R."/>
            <person name="Clegg M.T."/>
            <person name="Duvall M.R."/>
        </authorList>
    </citation>
    <scope>NUCLEOTIDE SEQUENCE [LARGE SCALE GENOMIC DNA]</scope>
    <source>
        <strain evidence="1">Cupriavidus taiwanensis LMG 19425</strain>
        <plasmid evidence="2">Plasmid iii</plasmid>
    </source>
</reference>
<keyword evidence="1" id="KW-0614">Plasmid</keyword>
<dbReference type="Proteomes" id="UP000255505">
    <property type="component" value="Plasmid III"/>
</dbReference>
<geneLocation type="plasmid" evidence="1">
    <name>III</name>
</geneLocation>
<accession>A0A375ITT1</accession>
<dbReference type="EMBL" id="LT991978">
    <property type="protein sequence ID" value="SPK77500.1"/>
    <property type="molecule type" value="Genomic_DNA"/>
</dbReference>
<dbReference type="AlphaFoldDB" id="A0A375ITT1"/>
<organism evidence="1 2">
    <name type="scientific">Cupriavidus taiwanensis</name>
    <dbReference type="NCBI Taxonomy" id="164546"/>
    <lineage>
        <taxon>Bacteria</taxon>
        <taxon>Pseudomonadati</taxon>
        <taxon>Pseudomonadota</taxon>
        <taxon>Betaproteobacteria</taxon>
        <taxon>Burkholderiales</taxon>
        <taxon>Burkholderiaceae</taxon>
        <taxon>Cupriavidus</taxon>
    </lineage>
</organism>
<sequence>MDLLVSISLQAPEFCGVRSPAEAAPRLRQIADEIEAHVADFATCPEGQRIAGSQQDCSFVAYLVEL</sequence>
<evidence type="ECO:0000313" key="1">
    <source>
        <dbReference type="EMBL" id="SPK77500.1"/>
    </source>
</evidence>
<name>A0A375ITT1_9BURK</name>
<evidence type="ECO:0000313" key="2">
    <source>
        <dbReference type="Proteomes" id="UP000255505"/>
    </source>
</evidence>
<dbReference type="RefSeq" id="WP_115666884.1">
    <property type="nucleotide sequence ID" value="NZ_LT991978.1"/>
</dbReference>
<gene>
    <name evidence="1" type="ORF">CT19425_P30349</name>
</gene>
<protein>
    <submittedName>
        <fullName evidence="1">Uncharacterized protein</fullName>
    </submittedName>
</protein>
<proteinExistence type="predicted"/>